<evidence type="ECO:0000256" key="2">
    <source>
        <dbReference type="ARBA" id="ARBA00022803"/>
    </source>
</evidence>
<organism evidence="5 6">
    <name type="scientific">Candidatus Methanoperedens nitratireducens</name>
    <dbReference type="NCBI Taxonomy" id="1392998"/>
    <lineage>
        <taxon>Archaea</taxon>
        <taxon>Methanobacteriati</taxon>
        <taxon>Methanobacteriota</taxon>
        <taxon>Stenosarchaea group</taxon>
        <taxon>Methanomicrobia</taxon>
        <taxon>Methanosarcinales</taxon>
        <taxon>ANME-2 cluster</taxon>
        <taxon>Candidatus Methanoperedentaceae</taxon>
        <taxon>Candidatus Methanoperedens</taxon>
    </lineage>
</organism>
<accession>A0A062V7J8</accession>
<dbReference type="Pfam" id="PF13432">
    <property type="entry name" value="TPR_16"/>
    <property type="match status" value="1"/>
</dbReference>
<dbReference type="PATRIC" id="fig|1392998.3.peg.1111"/>
<feature type="repeat" description="TPR" evidence="3">
    <location>
        <begin position="316"/>
        <end position="349"/>
    </location>
</feature>
<feature type="domain" description="Anaphase-promoting complex subunit 5" evidence="4">
    <location>
        <begin position="34"/>
        <end position="65"/>
    </location>
</feature>
<keyword evidence="6" id="KW-1185">Reference proteome</keyword>
<evidence type="ECO:0000256" key="3">
    <source>
        <dbReference type="PROSITE-ProRule" id="PRU00339"/>
    </source>
</evidence>
<dbReference type="RefSeq" id="WP_048089423.1">
    <property type="nucleotide sequence ID" value="NZ_JMIY01000002.1"/>
</dbReference>
<dbReference type="AlphaFoldDB" id="A0A062V7J8"/>
<proteinExistence type="predicted"/>
<dbReference type="InterPro" id="IPR026000">
    <property type="entry name" value="Apc5_dom"/>
</dbReference>
<reference evidence="5 6" key="1">
    <citation type="journal article" date="2013" name="Nature">
        <title>Anaerobic oxidation of methane coupled to nitrate reduction in a novel archaeal lineage.</title>
        <authorList>
            <person name="Haroon M.F."/>
            <person name="Hu S."/>
            <person name="Shi Y."/>
            <person name="Imelfort M."/>
            <person name="Keller J."/>
            <person name="Hugenholtz P."/>
            <person name="Yuan Z."/>
            <person name="Tyson G.W."/>
        </authorList>
    </citation>
    <scope>NUCLEOTIDE SEQUENCE [LARGE SCALE GENOMIC DNA]</scope>
    <source>
        <strain evidence="5 6">ANME-2d</strain>
    </source>
</reference>
<dbReference type="InterPro" id="IPR011990">
    <property type="entry name" value="TPR-like_helical_dom_sf"/>
</dbReference>
<protein>
    <submittedName>
        <fullName evidence="5">Tetratricopeptide repeat protein</fullName>
    </submittedName>
</protein>
<gene>
    <name evidence="5" type="ORF">ANME2D_00946</name>
</gene>
<dbReference type="Pfam" id="PF13414">
    <property type="entry name" value="TPR_11"/>
    <property type="match status" value="1"/>
</dbReference>
<evidence type="ECO:0000259" key="4">
    <source>
        <dbReference type="Pfam" id="PF12862"/>
    </source>
</evidence>
<dbReference type="OrthoDB" id="115601at2157"/>
<dbReference type="SUPFAM" id="SSF48452">
    <property type="entry name" value="TPR-like"/>
    <property type="match status" value="1"/>
</dbReference>
<dbReference type="PROSITE" id="PS50005">
    <property type="entry name" value="TPR"/>
    <property type="match status" value="6"/>
</dbReference>
<evidence type="ECO:0000313" key="5">
    <source>
        <dbReference type="EMBL" id="KCZ72518.1"/>
    </source>
</evidence>
<dbReference type="PROSITE" id="PS50293">
    <property type="entry name" value="TPR_REGION"/>
    <property type="match status" value="6"/>
</dbReference>
<sequence>MTDIRERLLHLGYHDTGAQAILDELDTLFKEIGFDSIKQATDTALEAKDTVGLISSLRDMMVLLEHKGYYRPDAPTRLIRLLVNGLNPGNEDIFAILDKARIPREEKMKEQEFLASCAAITQLGYILLSSLVPEVRAASSGPHVFIIIDSFSHNSVILVDFSIGSIREIGIVHYHRTENYYKLKDLSGLDEETSGLLTEYYSFFSVTSDIGLSHNIHNNLGIAYDKMGRYGEAIEELKEALRLDPGYIEVHNNLAVTYSRMGMFDEAILELEEAIRLRPEYTEAHSNLGNIYAGLGRYDEAIRELEAAIRLNPGYAGAHNNLGDIYALQKRNEEAIEEFREAIRLDPDYSPARNNLGSIYAEVGRYEDALREFQEAIRLNPEFPLAYHGLGLAYYSLGSYERASHALIKAVYLDPELLEYVPDKLGLKVRQGALRLKGRE</sequence>
<keyword evidence="1" id="KW-0677">Repeat</keyword>
<feature type="repeat" description="TPR" evidence="3">
    <location>
        <begin position="248"/>
        <end position="281"/>
    </location>
</feature>
<dbReference type="SMART" id="SM00028">
    <property type="entry name" value="TPR"/>
    <property type="match status" value="6"/>
</dbReference>
<dbReference type="PANTHER" id="PTHR44943">
    <property type="entry name" value="CELLULOSE SYNTHASE OPERON PROTEIN C"/>
    <property type="match status" value="1"/>
</dbReference>
<dbReference type="Pfam" id="PF12862">
    <property type="entry name" value="ANAPC5"/>
    <property type="match status" value="1"/>
</dbReference>
<dbReference type="Gene3D" id="1.25.40.10">
    <property type="entry name" value="Tetratricopeptide repeat domain"/>
    <property type="match status" value="3"/>
</dbReference>
<feature type="repeat" description="TPR" evidence="3">
    <location>
        <begin position="384"/>
        <end position="417"/>
    </location>
</feature>
<name>A0A062V7J8_9EURY</name>
<evidence type="ECO:0000313" key="6">
    <source>
        <dbReference type="Proteomes" id="UP000027153"/>
    </source>
</evidence>
<keyword evidence="2 3" id="KW-0802">TPR repeat</keyword>
<comment type="caution">
    <text evidence="5">The sequence shown here is derived from an EMBL/GenBank/DDBJ whole genome shotgun (WGS) entry which is preliminary data.</text>
</comment>
<dbReference type="Proteomes" id="UP000027153">
    <property type="component" value="Unassembled WGS sequence"/>
</dbReference>
<evidence type="ECO:0000256" key="1">
    <source>
        <dbReference type="ARBA" id="ARBA00022737"/>
    </source>
</evidence>
<dbReference type="EMBL" id="JMIY01000002">
    <property type="protein sequence ID" value="KCZ72518.1"/>
    <property type="molecule type" value="Genomic_DNA"/>
</dbReference>
<feature type="repeat" description="TPR" evidence="3">
    <location>
        <begin position="214"/>
        <end position="247"/>
    </location>
</feature>
<feature type="repeat" description="TPR" evidence="3">
    <location>
        <begin position="350"/>
        <end position="383"/>
    </location>
</feature>
<dbReference type="InterPro" id="IPR051685">
    <property type="entry name" value="Ycf3/AcsC/BcsC/TPR_MFPF"/>
</dbReference>
<dbReference type="Pfam" id="PF13424">
    <property type="entry name" value="TPR_12"/>
    <property type="match status" value="1"/>
</dbReference>
<feature type="repeat" description="TPR" evidence="3">
    <location>
        <begin position="282"/>
        <end position="315"/>
    </location>
</feature>
<dbReference type="PANTHER" id="PTHR44943:SF8">
    <property type="entry name" value="TPR REPEAT-CONTAINING PROTEIN MJ0263"/>
    <property type="match status" value="1"/>
</dbReference>
<dbReference type="InterPro" id="IPR019734">
    <property type="entry name" value="TPR_rpt"/>
</dbReference>